<evidence type="ECO:0000313" key="2">
    <source>
        <dbReference type="WBParaSite" id="Hba_21637"/>
    </source>
</evidence>
<sequence length="86" mass="9745">MSMPSLSWRRPKKHLPTSIVPPPCFTLALWRNHSPTGHQKRNATSFYKWTLILSVFFGKVQSGYPLLFAMGGFFVGRHPLGSVSTR</sequence>
<protein>
    <submittedName>
        <fullName evidence="2">Secreted protein</fullName>
    </submittedName>
</protein>
<reference evidence="2" key="1">
    <citation type="submission" date="2016-11" db="UniProtKB">
        <authorList>
            <consortium name="WormBaseParasite"/>
        </authorList>
    </citation>
    <scope>IDENTIFICATION</scope>
</reference>
<dbReference type="WBParaSite" id="Hba_21637">
    <property type="protein sequence ID" value="Hba_21637"/>
    <property type="gene ID" value="Hba_21637"/>
</dbReference>
<dbReference type="Proteomes" id="UP000095283">
    <property type="component" value="Unplaced"/>
</dbReference>
<dbReference type="AlphaFoldDB" id="A0A1I7XW82"/>
<accession>A0A1I7XW82</accession>
<name>A0A1I7XW82_HETBA</name>
<keyword evidence="1" id="KW-1185">Reference proteome</keyword>
<proteinExistence type="predicted"/>
<organism evidence="1 2">
    <name type="scientific">Heterorhabditis bacteriophora</name>
    <name type="common">Entomopathogenic nematode worm</name>
    <dbReference type="NCBI Taxonomy" id="37862"/>
    <lineage>
        <taxon>Eukaryota</taxon>
        <taxon>Metazoa</taxon>
        <taxon>Ecdysozoa</taxon>
        <taxon>Nematoda</taxon>
        <taxon>Chromadorea</taxon>
        <taxon>Rhabditida</taxon>
        <taxon>Rhabditina</taxon>
        <taxon>Rhabditomorpha</taxon>
        <taxon>Strongyloidea</taxon>
        <taxon>Heterorhabditidae</taxon>
        <taxon>Heterorhabditis</taxon>
    </lineage>
</organism>
<evidence type="ECO:0000313" key="1">
    <source>
        <dbReference type="Proteomes" id="UP000095283"/>
    </source>
</evidence>